<dbReference type="EMBL" id="JAJUOL010000164">
    <property type="protein sequence ID" value="MCH3852521.1"/>
    <property type="molecule type" value="Genomic_DNA"/>
</dbReference>
<feature type="domain" description="Cysteinyl-tRNA ligase anticodon binding" evidence="5">
    <location>
        <begin position="4"/>
        <end position="51"/>
    </location>
</feature>
<evidence type="ECO:0000256" key="3">
    <source>
        <dbReference type="ARBA" id="ARBA00022840"/>
    </source>
</evidence>
<dbReference type="InterPro" id="IPR009080">
    <property type="entry name" value="tRNAsynth_Ia_anticodon-bd"/>
</dbReference>
<gene>
    <name evidence="6" type="ORF">LZC39_10495</name>
</gene>
<keyword evidence="4" id="KW-0030">Aminoacyl-tRNA synthetase</keyword>
<evidence type="ECO:0000256" key="4">
    <source>
        <dbReference type="ARBA" id="ARBA00023146"/>
    </source>
</evidence>
<dbReference type="Proteomes" id="UP001199644">
    <property type="component" value="Unassembled WGS sequence"/>
</dbReference>
<evidence type="ECO:0000259" key="5">
    <source>
        <dbReference type="Pfam" id="PF23493"/>
    </source>
</evidence>
<protein>
    <submittedName>
        <fullName evidence="6">Cysteine--tRNA ligase</fullName>
    </submittedName>
</protein>
<sequence>VAKELKEKIQDQILQRNEAKKNKDFAKADQIREDLLKLGIALQDTPQGTIWEKI</sequence>
<dbReference type="SUPFAM" id="SSF47323">
    <property type="entry name" value="Anticodon-binding domain of a subclass of class I aminoacyl-tRNA synthetases"/>
    <property type="match status" value="1"/>
</dbReference>
<reference evidence="6" key="1">
    <citation type="submission" date="2021-12" db="EMBL/GenBank/DDBJ databases">
        <title>Prevalence of phenicol resistance gene fexA in Campylobacter isolated from poultry supply chain.</title>
        <authorList>
            <person name="Tang B."/>
            <person name="Zheng X."/>
            <person name="Lin J."/>
            <person name="Lin R."/>
            <person name="Yang H."/>
            <person name="Shen Z."/>
            <person name="Xia F."/>
        </authorList>
    </citation>
    <scope>NUCLEOTIDE SEQUENCE</scope>
    <source>
        <strain evidence="6">CJHN2011004</strain>
    </source>
</reference>
<dbReference type="GO" id="GO:0006418">
    <property type="term" value="P:tRNA aminoacylation for protein translation"/>
    <property type="evidence" value="ECO:0007669"/>
    <property type="project" value="InterPro"/>
</dbReference>
<evidence type="ECO:0000313" key="7">
    <source>
        <dbReference type="Proteomes" id="UP001199644"/>
    </source>
</evidence>
<keyword evidence="2" id="KW-0547">Nucleotide-binding</keyword>
<dbReference type="InterPro" id="IPR056411">
    <property type="entry name" value="CysS_C"/>
</dbReference>
<dbReference type="AlphaFoldDB" id="A0AAW5EC17"/>
<proteinExistence type="predicted"/>
<feature type="non-terminal residue" evidence="6">
    <location>
        <position position="1"/>
    </location>
</feature>
<evidence type="ECO:0000256" key="1">
    <source>
        <dbReference type="ARBA" id="ARBA00022598"/>
    </source>
</evidence>
<keyword evidence="1 6" id="KW-0436">Ligase</keyword>
<keyword evidence="3" id="KW-0067">ATP-binding</keyword>
<dbReference type="Pfam" id="PF23493">
    <property type="entry name" value="CysS_C"/>
    <property type="match status" value="1"/>
</dbReference>
<dbReference type="Gene3D" id="1.20.120.1910">
    <property type="entry name" value="Cysteine-tRNA ligase, C-terminal anti-codon recognition domain"/>
    <property type="match status" value="1"/>
</dbReference>
<dbReference type="GO" id="GO:0005524">
    <property type="term" value="F:ATP binding"/>
    <property type="evidence" value="ECO:0007669"/>
    <property type="project" value="UniProtKB-KW"/>
</dbReference>
<accession>A0AAW5EC17</accession>
<dbReference type="GO" id="GO:0004812">
    <property type="term" value="F:aminoacyl-tRNA ligase activity"/>
    <property type="evidence" value="ECO:0007669"/>
    <property type="project" value="UniProtKB-KW"/>
</dbReference>
<name>A0AAW5EC17_CAMJU</name>
<evidence type="ECO:0000256" key="2">
    <source>
        <dbReference type="ARBA" id="ARBA00022741"/>
    </source>
</evidence>
<organism evidence="6 7">
    <name type="scientific">Campylobacter jejuni</name>
    <dbReference type="NCBI Taxonomy" id="197"/>
    <lineage>
        <taxon>Bacteria</taxon>
        <taxon>Pseudomonadati</taxon>
        <taxon>Campylobacterota</taxon>
        <taxon>Epsilonproteobacteria</taxon>
        <taxon>Campylobacterales</taxon>
        <taxon>Campylobacteraceae</taxon>
        <taxon>Campylobacter</taxon>
    </lineage>
</organism>
<comment type="caution">
    <text evidence="6">The sequence shown here is derived from an EMBL/GenBank/DDBJ whole genome shotgun (WGS) entry which is preliminary data.</text>
</comment>
<evidence type="ECO:0000313" key="6">
    <source>
        <dbReference type="EMBL" id="MCH3852521.1"/>
    </source>
</evidence>